<keyword evidence="1" id="KW-0472">Membrane</keyword>
<dbReference type="EMBL" id="MN740688">
    <property type="protein sequence ID" value="QHU07842.1"/>
    <property type="molecule type" value="Genomic_DNA"/>
</dbReference>
<proteinExistence type="predicted"/>
<organism evidence="2">
    <name type="scientific">viral metagenome</name>
    <dbReference type="NCBI Taxonomy" id="1070528"/>
    <lineage>
        <taxon>unclassified sequences</taxon>
        <taxon>metagenomes</taxon>
        <taxon>organismal metagenomes</taxon>
    </lineage>
</organism>
<reference evidence="2" key="1">
    <citation type="journal article" date="2020" name="Nature">
        <title>Giant virus diversity and host interactions through global metagenomics.</title>
        <authorList>
            <person name="Schulz F."/>
            <person name="Roux S."/>
            <person name="Paez-Espino D."/>
            <person name="Jungbluth S."/>
            <person name="Walsh D.A."/>
            <person name="Denef V.J."/>
            <person name="McMahon K.D."/>
            <person name="Konstantinidis K.T."/>
            <person name="Eloe-Fadrosh E.A."/>
            <person name="Kyrpides N.C."/>
            <person name="Woyke T."/>
        </authorList>
    </citation>
    <scope>NUCLEOTIDE SEQUENCE</scope>
    <source>
        <strain evidence="2">GVMAG-S-1041349-163</strain>
    </source>
</reference>
<evidence type="ECO:0000313" key="2">
    <source>
        <dbReference type="EMBL" id="QHU07842.1"/>
    </source>
</evidence>
<keyword evidence="1" id="KW-0812">Transmembrane</keyword>
<name>A0A6C0JQ13_9ZZZZ</name>
<feature type="transmembrane region" description="Helical" evidence="1">
    <location>
        <begin position="236"/>
        <end position="256"/>
    </location>
</feature>
<dbReference type="AlphaFoldDB" id="A0A6C0JQ13"/>
<keyword evidence="1" id="KW-1133">Transmembrane helix</keyword>
<evidence type="ECO:0000256" key="1">
    <source>
        <dbReference type="SAM" id="Phobius"/>
    </source>
</evidence>
<protein>
    <submittedName>
        <fullName evidence="2">Uncharacterized protein</fullName>
    </submittedName>
</protein>
<accession>A0A6C0JQ13</accession>
<sequence>MNFDGRLYDIDLLEVNEKSECVYTKLLILSNINTEKVWNGELVNIDIFNILKLSITRKIEIYGVYKDVNDKIGSQCNNKEIEEHLKLIEIIKTNKHRNVNKFIEMLQNDLDEFIITQNYVKTMVFNIKKAIVQYFNDELKECLFDELDKIIRINVKYTTTEMIQIMNSINEKERHENVLLYISCYKEKFARQAYYKDETVELEEETFVEKSLNICIGFFIGIVILLLLNICPFSISARLLIVSSFVIVFAKMLVIVENKNKMLNNEKIKKIFDKNNLTIIQSDNFDSDKCVYNIRENEFITNFMIHLGT</sequence>
<feature type="transmembrane region" description="Helical" evidence="1">
    <location>
        <begin position="212"/>
        <end position="230"/>
    </location>
</feature>